<evidence type="ECO:0000313" key="2">
    <source>
        <dbReference type="EMBL" id="GAA4343131.1"/>
    </source>
</evidence>
<dbReference type="EMBL" id="BAABGJ010000021">
    <property type="protein sequence ID" value="GAA4343131.1"/>
    <property type="molecule type" value="Genomic_DNA"/>
</dbReference>
<dbReference type="PANTHER" id="PTHR33490:SF12">
    <property type="entry name" value="BLL5557 PROTEIN"/>
    <property type="match status" value="1"/>
</dbReference>
<comment type="caution">
    <text evidence="2">The sequence shown here is derived from an EMBL/GenBank/DDBJ whole genome shotgun (WGS) entry which is preliminary data.</text>
</comment>
<sequence>MHVSHVDAALDYEVEAPSHLVFNIEATRGGAQAVASEELVIEPAVQRQAFCDESSGNRFIRFDAPKGPLKIRYRAQVQRTHVVVPSNLEERPVNQVPNDIIPFLMSSRYCESDLMSRCAQQLFGDLPPGIGRVQAIADWIYDSITYEPGSSDSTTTAREVFVERAGVCRDFAHLGITFCRALNIPARLVVGYVSFEEPPQDFHAVFEAWLGGQWVLFDATRMAPVDRLVRVGTGRDAKDVAFCTFFGPVRMTGKMLTVHEVQDERLLVSSGPTPSGQLVGIEKPVPVAAALSLLQTAVEARAL</sequence>
<dbReference type="Pfam" id="PF21295">
    <property type="entry name" value="Bact_transglu_N_2"/>
    <property type="match status" value="1"/>
</dbReference>
<gene>
    <name evidence="2" type="ORF">GCM10023165_25280</name>
</gene>
<dbReference type="SUPFAM" id="SSF54001">
    <property type="entry name" value="Cysteine proteinases"/>
    <property type="match status" value="1"/>
</dbReference>
<dbReference type="InterPro" id="IPR048930">
    <property type="entry name" value="Bact_transglu_N_2"/>
</dbReference>
<evidence type="ECO:0000313" key="3">
    <source>
        <dbReference type="Proteomes" id="UP001500975"/>
    </source>
</evidence>
<dbReference type="RefSeq" id="WP_345538251.1">
    <property type="nucleotide sequence ID" value="NZ_BAABGJ010000021.1"/>
</dbReference>
<name>A0ABP8HRC0_9BURK</name>
<dbReference type="InterPro" id="IPR038765">
    <property type="entry name" value="Papain-like_cys_pep_sf"/>
</dbReference>
<dbReference type="SMART" id="SM00460">
    <property type="entry name" value="TGc"/>
    <property type="match status" value="1"/>
</dbReference>
<dbReference type="Gene3D" id="3.10.620.30">
    <property type="match status" value="1"/>
</dbReference>
<protein>
    <submittedName>
        <fullName evidence="2">Transglutaminase family protein</fullName>
    </submittedName>
</protein>
<reference evidence="3" key="1">
    <citation type="journal article" date="2019" name="Int. J. Syst. Evol. Microbiol.">
        <title>The Global Catalogue of Microorganisms (GCM) 10K type strain sequencing project: providing services to taxonomists for standard genome sequencing and annotation.</title>
        <authorList>
            <consortium name="The Broad Institute Genomics Platform"/>
            <consortium name="The Broad Institute Genome Sequencing Center for Infectious Disease"/>
            <person name="Wu L."/>
            <person name="Ma J."/>
        </authorList>
    </citation>
    <scope>NUCLEOTIDE SEQUENCE [LARGE SCALE GENOMIC DNA]</scope>
    <source>
        <strain evidence="3">JCM 17804</strain>
    </source>
</reference>
<evidence type="ECO:0000259" key="1">
    <source>
        <dbReference type="SMART" id="SM00460"/>
    </source>
</evidence>
<organism evidence="2 3">
    <name type="scientific">Variovorax defluvii</name>
    <dbReference type="NCBI Taxonomy" id="913761"/>
    <lineage>
        <taxon>Bacteria</taxon>
        <taxon>Pseudomonadati</taxon>
        <taxon>Pseudomonadota</taxon>
        <taxon>Betaproteobacteria</taxon>
        <taxon>Burkholderiales</taxon>
        <taxon>Comamonadaceae</taxon>
        <taxon>Variovorax</taxon>
    </lineage>
</organism>
<dbReference type="InterPro" id="IPR002931">
    <property type="entry name" value="Transglutaminase-like"/>
</dbReference>
<keyword evidence="3" id="KW-1185">Reference proteome</keyword>
<proteinExistence type="predicted"/>
<dbReference type="Gene3D" id="2.60.40.2250">
    <property type="match status" value="1"/>
</dbReference>
<dbReference type="PANTHER" id="PTHR33490">
    <property type="entry name" value="BLR5614 PROTEIN-RELATED"/>
    <property type="match status" value="1"/>
</dbReference>
<feature type="domain" description="Transglutaminase-like" evidence="1">
    <location>
        <begin position="160"/>
        <end position="221"/>
    </location>
</feature>
<dbReference type="Pfam" id="PF01841">
    <property type="entry name" value="Transglut_core"/>
    <property type="match status" value="1"/>
</dbReference>
<dbReference type="Proteomes" id="UP001500975">
    <property type="component" value="Unassembled WGS sequence"/>
</dbReference>
<accession>A0ABP8HRC0</accession>